<dbReference type="Proteomes" id="UP001154078">
    <property type="component" value="Chromosome 1"/>
</dbReference>
<evidence type="ECO:0000259" key="3">
    <source>
        <dbReference type="Pfam" id="PF01571"/>
    </source>
</evidence>
<dbReference type="InterPro" id="IPR028896">
    <property type="entry name" value="GcvT/YgfZ/DmdA"/>
</dbReference>
<evidence type="ECO:0000259" key="5">
    <source>
        <dbReference type="Pfam" id="PF16350"/>
    </source>
</evidence>
<feature type="domain" description="Aminomethyltransferase C-terminal" evidence="4">
    <location>
        <begin position="790"/>
        <end position="862"/>
    </location>
</feature>
<proteinExistence type="inferred from homology"/>
<dbReference type="InterPro" id="IPR036188">
    <property type="entry name" value="FAD/NAD-bd_sf"/>
</dbReference>
<dbReference type="PANTHER" id="PTHR43757">
    <property type="entry name" value="AMINOMETHYLTRANSFERASE"/>
    <property type="match status" value="1"/>
</dbReference>
<dbReference type="InterPro" id="IPR027266">
    <property type="entry name" value="TrmE/GcvT-like"/>
</dbReference>
<keyword evidence="7" id="KW-1185">Reference proteome</keyword>
<evidence type="ECO:0000313" key="6">
    <source>
        <dbReference type="EMBL" id="CAH0546695.1"/>
    </source>
</evidence>
<reference evidence="6" key="1">
    <citation type="submission" date="2021-12" db="EMBL/GenBank/DDBJ databases">
        <authorList>
            <person name="King R."/>
        </authorList>
    </citation>
    <scope>NUCLEOTIDE SEQUENCE</scope>
</reference>
<dbReference type="InterPro" id="IPR006222">
    <property type="entry name" value="GCVT_N"/>
</dbReference>
<dbReference type="Pfam" id="PF01266">
    <property type="entry name" value="DAO"/>
    <property type="match status" value="1"/>
</dbReference>
<dbReference type="PANTHER" id="PTHR43757:SF15">
    <property type="entry name" value="PYRUVATE DEHYDROGENASE PHOSPHATASE REGULATORY SUBUNIT, MITOCHONDRIAL-LIKE"/>
    <property type="match status" value="1"/>
</dbReference>
<dbReference type="Gene3D" id="3.30.70.1400">
    <property type="entry name" value="Aminomethyltransferase beta-barrel domains"/>
    <property type="match status" value="1"/>
</dbReference>
<dbReference type="AlphaFoldDB" id="A0A9P0F9J5"/>
<dbReference type="EMBL" id="OV121132">
    <property type="protein sequence ID" value="CAH0546695.1"/>
    <property type="molecule type" value="Genomic_DNA"/>
</dbReference>
<dbReference type="Pfam" id="PF01571">
    <property type="entry name" value="GCV_T"/>
    <property type="match status" value="1"/>
</dbReference>
<accession>A0A9P0F9J5</accession>
<protein>
    <recommendedName>
        <fullName evidence="8">Pyruvate dehydrogenase phosphatase regulatory subunit, mitochondrial</fullName>
    </recommendedName>
</protein>
<dbReference type="Pfam" id="PF08669">
    <property type="entry name" value="GCV_T_C"/>
    <property type="match status" value="1"/>
</dbReference>
<dbReference type="InterPro" id="IPR029043">
    <property type="entry name" value="GcvT/YgfZ_C"/>
</dbReference>
<dbReference type="Pfam" id="PF16350">
    <property type="entry name" value="FAO_M"/>
    <property type="match status" value="1"/>
</dbReference>
<dbReference type="Gene3D" id="2.40.30.110">
    <property type="entry name" value="Aminomethyltransferase beta-barrel domains"/>
    <property type="match status" value="1"/>
</dbReference>
<evidence type="ECO:0000259" key="2">
    <source>
        <dbReference type="Pfam" id="PF01266"/>
    </source>
</evidence>
<feature type="domain" description="FAD dependent oxidoreductase central" evidence="5">
    <location>
        <begin position="401"/>
        <end position="456"/>
    </location>
</feature>
<organism evidence="6 7">
    <name type="scientific">Brassicogethes aeneus</name>
    <name type="common">Rape pollen beetle</name>
    <name type="synonym">Meligethes aeneus</name>
    <dbReference type="NCBI Taxonomy" id="1431903"/>
    <lineage>
        <taxon>Eukaryota</taxon>
        <taxon>Metazoa</taxon>
        <taxon>Ecdysozoa</taxon>
        <taxon>Arthropoda</taxon>
        <taxon>Hexapoda</taxon>
        <taxon>Insecta</taxon>
        <taxon>Pterygota</taxon>
        <taxon>Neoptera</taxon>
        <taxon>Endopterygota</taxon>
        <taxon>Coleoptera</taxon>
        <taxon>Polyphaga</taxon>
        <taxon>Cucujiformia</taxon>
        <taxon>Nitidulidae</taxon>
        <taxon>Meligethinae</taxon>
        <taxon>Brassicogethes</taxon>
    </lineage>
</organism>
<dbReference type="SUPFAM" id="SSF101790">
    <property type="entry name" value="Aminomethyltransferase beta-barrel domain"/>
    <property type="match status" value="1"/>
</dbReference>
<dbReference type="SUPFAM" id="SSF54373">
    <property type="entry name" value="FAD-linked reductases, C-terminal domain"/>
    <property type="match status" value="1"/>
</dbReference>
<dbReference type="InterPro" id="IPR032503">
    <property type="entry name" value="FAO_M"/>
</dbReference>
<evidence type="ECO:0000259" key="4">
    <source>
        <dbReference type="Pfam" id="PF08669"/>
    </source>
</evidence>
<evidence type="ECO:0000256" key="1">
    <source>
        <dbReference type="ARBA" id="ARBA00008609"/>
    </source>
</evidence>
<evidence type="ECO:0008006" key="8">
    <source>
        <dbReference type="Google" id="ProtNLM"/>
    </source>
</evidence>
<evidence type="ECO:0000313" key="7">
    <source>
        <dbReference type="Proteomes" id="UP001154078"/>
    </source>
</evidence>
<dbReference type="FunFam" id="2.40.30.110:FF:000004">
    <property type="entry name" value="Pyruvate dehydrogenase phosphatase regulatory subunit, mitochondrial"/>
    <property type="match status" value="1"/>
</dbReference>
<comment type="similarity">
    <text evidence="1">Belongs to the GcvT family.</text>
</comment>
<dbReference type="FunFam" id="3.30.70.1400:FF:000003">
    <property type="entry name" value="Pyruvate dehydrogenase phosphatase regulatory subunit"/>
    <property type="match status" value="1"/>
</dbReference>
<dbReference type="InterPro" id="IPR013977">
    <property type="entry name" value="GcvT_C"/>
</dbReference>
<sequence>MLPSCRILRKTRFPYRCVSNVAQGPTEELFDAAPPRHARVVVCGGGAMGASVAYHLAKLGWGNDTILIEQNRVGGGTTWHSSGLIGVFKPSFAQVQLTKSSVELYKELESQGLSTGWKECGSLNVARTRDRMTVFRRMKAQSKSWQIHCELLTPEQCKEKCSLLNVDDILGGLWIPGDGVGDPYEVCMSVVGEAKKMGVKVVENCTVRKVSQTNGRVSSVETDLGTIDCDYFVNCAGFWARGVGQLSEPYVKVPLHAVEHYYLHTKPIPGLDPMTPVVRDQDGHIYFRENNGRLLAGGFEPVAKPAFEDGKIPVTSKDRYLPEDWDHFHVLLEQLLHRVPSLGNSFFDRLCNGPEAFSPDCKWIVGESPEIRNYLVAAGMKTVGISAAGGVGKATAELIVKGETDFDMYELEVSRFLGLHNNRKFLRDRVKEVPGMHYGINYPFHEFQTGRNLRMSPVYPKLREAGAVFGQVMGYERPTWFDPEGLHEMLRRNQDDENQDWSTPYQMAYTNTYGKPPWFDFVAREYEACREGVGISDYSSFTKIDMWSKGNEVVNALQFVCSNDVDVPVGSIIHSGMQNKYGGYENDCSLARLSENHYMMIAPTIQQTRCKVWLQKHLPPTVALSDVTSMFTALCIMGPFTRLLLSELTDTDLDPKNFPFFTFKMLDVGLANGIRTMNLTHTGELGYVLYIPNEFALHVYSSLIQAGEKYNITHAGYYATRALRVEKFFAFWGQDLDTRTTPLECGRVWRVKFDKKMDFIGRDALLKQRDEGIKRMYIQLILDDHELETDLWPWGGEPIYRNGKYVGTCTTTGYGYTFKKQVCLGFIENINEEGVKQTVTNDFVLDGDYEVDISGIRYHARASIHSPILPTKYPDKERDVYQATRGKHDEAQQILKSI</sequence>
<dbReference type="InterPro" id="IPR006076">
    <property type="entry name" value="FAD-dep_OxRdtase"/>
</dbReference>
<name>A0A9P0F9J5_BRAAE</name>
<dbReference type="Gene3D" id="3.30.9.10">
    <property type="entry name" value="D-Amino Acid Oxidase, subunit A, domain 2"/>
    <property type="match status" value="1"/>
</dbReference>
<dbReference type="SUPFAM" id="SSF103025">
    <property type="entry name" value="Folate-binding domain"/>
    <property type="match status" value="1"/>
</dbReference>
<dbReference type="Gene3D" id="3.30.1360.120">
    <property type="entry name" value="Probable tRNA modification gtpase trme, domain 1"/>
    <property type="match status" value="1"/>
</dbReference>
<feature type="domain" description="FAD dependent oxidoreductase" evidence="2">
    <location>
        <begin position="39"/>
        <end position="398"/>
    </location>
</feature>
<dbReference type="OrthoDB" id="429143at2759"/>
<feature type="domain" description="GCVT N-terminal" evidence="3">
    <location>
        <begin position="459"/>
        <end position="755"/>
    </location>
</feature>
<dbReference type="GO" id="GO:0005739">
    <property type="term" value="C:mitochondrion"/>
    <property type="evidence" value="ECO:0007669"/>
    <property type="project" value="TreeGrafter"/>
</dbReference>
<dbReference type="Gene3D" id="3.50.50.60">
    <property type="entry name" value="FAD/NAD(P)-binding domain"/>
    <property type="match status" value="1"/>
</dbReference>
<dbReference type="SUPFAM" id="SSF51905">
    <property type="entry name" value="FAD/NAD(P)-binding domain"/>
    <property type="match status" value="1"/>
</dbReference>
<gene>
    <name evidence="6" type="ORF">MELIAE_LOCUS803</name>
</gene>